<protein>
    <submittedName>
        <fullName evidence="1">Uncharacterized protein</fullName>
    </submittedName>
</protein>
<reference evidence="1" key="1">
    <citation type="journal article" date="2023" name="Nat. Commun.">
        <title>Diploid and tetraploid genomes of Acorus and the evolution of monocots.</title>
        <authorList>
            <person name="Ma L."/>
            <person name="Liu K.W."/>
            <person name="Li Z."/>
            <person name="Hsiao Y.Y."/>
            <person name="Qi Y."/>
            <person name="Fu T."/>
            <person name="Tang G.D."/>
            <person name="Zhang D."/>
            <person name="Sun W.H."/>
            <person name="Liu D.K."/>
            <person name="Li Y."/>
            <person name="Chen G.Z."/>
            <person name="Liu X.D."/>
            <person name="Liao X.Y."/>
            <person name="Jiang Y.T."/>
            <person name="Yu X."/>
            <person name="Hao Y."/>
            <person name="Huang J."/>
            <person name="Zhao X.W."/>
            <person name="Ke S."/>
            <person name="Chen Y.Y."/>
            <person name="Wu W.L."/>
            <person name="Hsu J.L."/>
            <person name="Lin Y.F."/>
            <person name="Huang M.D."/>
            <person name="Li C.Y."/>
            <person name="Huang L."/>
            <person name="Wang Z.W."/>
            <person name="Zhao X."/>
            <person name="Zhong W.Y."/>
            <person name="Peng D.H."/>
            <person name="Ahmad S."/>
            <person name="Lan S."/>
            <person name="Zhang J.S."/>
            <person name="Tsai W.C."/>
            <person name="Van de Peer Y."/>
            <person name="Liu Z.J."/>
        </authorList>
    </citation>
    <scope>NUCLEOTIDE SEQUENCE</scope>
    <source>
        <strain evidence="1">SCP</strain>
    </source>
</reference>
<evidence type="ECO:0000313" key="2">
    <source>
        <dbReference type="Proteomes" id="UP001179952"/>
    </source>
</evidence>
<gene>
    <name evidence="1" type="ORF">QJS04_geneDACA014650</name>
</gene>
<dbReference type="EMBL" id="JAUJYN010000005">
    <property type="protein sequence ID" value="KAK1272243.1"/>
    <property type="molecule type" value="Genomic_DNA"/>
</dbReference>
<dbReference type="AlphaFoldDB" id="A0AAV9B754"/>
<organism evidence="1 2">
    <name type="scientific">Acorus gramineus</name>
    <name type="common">Dwarf sweet flag</name>
    <dbReference type="NCBI Taxonomy" id="55184"/>
    <lineage>
        <taxon>Eukaryota</taxon>
        <taxon>Viridiplantae</taxon>
        <taxon>Streptophyta</taxon>
        <taxon>Embryophyta</taxon>
        <taxon>Tracheophyta</taxon>
        <taxon>Spermatophyta</taxon>
        <taxon>Magnoliopsida</taxon>
        <taxon>Liliopsida</taxon>
        <taxon>Acoraceae</taxon>
        <taxon>Acorus</taxon>
    </lineage>
</organism>
<accession>A0AAV9B754</accession>
<comment type="caution">
    <text evidence="1">The sequence shown here is derived from an EMBL/GenBank/DDBJ whole genome shotgun (WGS) entry which is preliminary data.</text>
</comment>
<proteinExistence type="predicted"/>
<reference evidence="1" key="2">
    <citation type="submission" date="2023-06" db="EMBL/GenBank/DDBJ databases">
        <authorList>
            <person name="Ma L."/>
            <person name="Liu K.-W."/>
            <person name="Li Z."/>
            <person name="Hsiao Y.-Y."/>
            <person name="Qi Y."/>
            <person name="Fu T."/>
            <person name="Tang G."/>
            <person name="Zhang D."/>
            <person name="Sun W.-H."/>
            <person name="Liu D.-K."/>
            <person name="Li Y."/>
            <person name="Chen G.-Z."/>
            <person name="Liu X.-D."/>
            <person name="Liao X.-Y."/>
            <person name="Jiang Y.-T."/>
            <person name="Yu X."/>
            <person name="Hao Y."/>
            <person name="Huang J."/>
            <person name="Zhao X.-W."/>
            <person name="Ke S."/>
            <person name="Chen Y.-Y."/>
            <person name="Wu W.-L."/>
            <person name="Hsu J.-L."/>
            <person name="Lin Y.-F."/>
            <person name="Huang M.-D."/>
            <person name="Li C.-Y."/>
            <person name="Huang L."/>
            <person name="Wang Z.-W."/>
            <person name="Zhao X."/>
            <person name="Zhong W.-Y."/>
            <person name="Peng D.-H."/>
            <person name="Ahmad S."/>
            <person name="Lan S."/>
            <person name="Zhang J.-S."/>
            <person name="Tsai W.-C."/>
            <person name="Van De Peer Y."/>
            <person name="Liu Z.-J."/>
        </authorList>
    </citation>
    <scope>NUCLEOTIDE SEQUENCE</scope>
    <source>
        <strain evidence="1">SCP</strain>
        <tissue evidence="1">Leaves</tissue>
    </source>
</reference>
<evidence type="ECO:0000313" key="1">
    <source>
        <dbReference type="EMBL" id="KAK1272243.1"/>
    </source>
</evidence>
<sequence>MGAEDFDCFEGEEEVKKNVLFLLEKERPDSGLSKYIEKKKRGRGSELFLARLKTRLSLCYLFILYFGSELFLARLKTRLSLCYLFILYFVIY</sequence>
<name>A0AAV9B754_ACOGR</name>
<keyword evidence="2" id="KW-1185">Reference proteome</keyword>
<dbReference type="Proteomes" id="UP001179952">
    <property type="component" value="Unassembled WGS sequence"/>
</dbReference>